<dbReference type="InterPro" id="IPR015424">
    <property type="entry name" value="PyrdxlP-dep_Trfase"/>
</dbReference>
<dbReference type="Pfam" id="PF01041">
    <property type="entry name" value="DegT_DnrJ_EryC1"/>
    <property type="match status" value="1"/>
</dbReference>
<name>A0A1L7RI87_9ACTO</name>
<evidence type="ECO:0000256" key="4">
    <source>
        <dbReference type="RuleBase" id="RU004508"/>
    </source>
</evidence>
<dbReference type="PIRSF" id="PIRSF000390">
    <property type="entry name" value="PLP_StrS"/>
    <property type="match status" value="1"/>
</dbReference>
<dbReference type="InterPro" id="IPR015422">
    <property type="entry name" value="PyrdxlP-dep_Trfase_small"/>
</dbReference>
<protein>
    <submittedName>
        <fullName evidence="5">UDP-4-amino-4-deoxy-L-arabinose--oxoglutarate aminotransferase</fullName>
    </submittedName>
</protein>
<dbReference type="GO" id="GO:0030170">
    <property type="term" value="F:pyridoxal phosphate binding"/>
    <property type="evidence" value="ECO:0007669"/>
    <property type="project" value="TreeGrafter"/>
</dbReference>
<proteinExistence type="inferred from homology"/>
<evidence type="ECO:0000256" key="1">
    <source>
        <dbReference type="ARBA" id="ARBA00001933"/>
    </source>
</evidence>
<dbReference type="AlphaFoldDB" id="A0A1L7RI87"/>
<dbReference type="EMBL" id="LK995510">
    <property type="protein sequence ID" value="CED91466.1"/>
    <property type="molecule type" value="Genomic_DNA"/>
</dbReference>
<keyword evidence="5" id="KW-0808">Transferase</keyword>
<gene>
    <name evidence="5" type="ORF">AAM4_1634</name>
</gene>
<dbReference type="InterPro" id="IPR000653">
    <property type="entry name" value="DegT/StrS_aminotransferase"/>
</dbReference>
<comment type="cofactor">
    <cofactor evidence="1">
        <name>pyridoxal 5'-phosphate</name>
        <dbReference type="ChEBI" id="CHEBI:597326"/>
    </cofactor>
</comment>
<dbReference type="GO" id="GO:0008483">
    <property type="term" value="F:transaminase activity"/>
    <property type="evidence" value="ECO:0007669"/>
    <property type="project" value="UniProtKB-KW"/>
</dbReference>
<dbReference type="Gene3D" id="3.40.640.10">
    <property type="entry name" value="Type I PLP-dependent aspartate aminotransferase-like (Major domain)"/>
    <property type="match status" value="1"/>
</dbReference>
<sequence>MIPFSPPTLTENDIDAVVEVLRSGWITSGPVGRRFEEQLAQWAGTSGAVALSSATAALELALRAAGAGPGDEVVVPAYTYTASASVIDHVGARIVMVDSEPGSPFPSVERIAAAVTDRTRAVITVDLAGIPFDSRPLATLLAGRGRIDAGLGAALGRPVIISDSAHSLGASLEGTPAGSLADLTAFSFHAVKNLTTAEGGALTWRADLPTDREELARWVRTYSLHGQTKDALAKSRGASWEYDVIAPAYKCNLPDTLAALGLSQLGRYEHTLRRRRELLARYAQGLADTGVQLLEHGGDGVVSSGHLAIATLPVPGVTERNQVIQELYTAGVSANVHYKPLPLLTAYRDLGFDVADFPHAYAFYTRELTLPLHLALSDADVDRVCAALADSLRHISHNSAGSTASAA</sequence>
<feature type="active site" description="Proton acceptor" evidence="2">
    <location>
        <position position="192"/>
    </location>
</feature>
<feature type="modified residue" description="N6-(pyridoxal phosphate)lysine" evidence="3">
    <location>
        <position position="192"/>
    </location>
</feature>
<evidence type="ECO:0000313" key="5">
    <source>
        <dbReference type="EMBL" id="CED91466.1"/>
    </source>
</evidence>
<dbReference type="PANTHER" id="PTHR30244:SF34">
    <property type="entry name" value="DTDP-4-AMINO-4,6-DIDEOXYGALACTOSE TRANSAMINASE"/>
    <property type="match status" value="1"/>
</dbReference>
<dbReference type="PANTHER" id="PTHR30244">
    <property type="entry name" value="TRANSAMINASE"/>
    <property type="match status" value="1"/>
</dbReference>
<keyword evidence="3 4" id="KW-0663">Pyridoxal phosphate</keyword>
<dbReference type="GO" id="GO:0000271">
    <property type="term" value="P:polysaccharide biosynthetic process"/>
    <property type="evidence" value="ECO:0007669"/>
    <property type="project" value="TreeGrafter"/>
</dbReference>
<accession>A0A1L7RI87</accession>
<dbReference type="InterPro" id="IPR015421">
    <property type="entry name" value="PyrdxlP-dep_Trfase_major"/>
</dbReference>
<reference evidence="5" key="1">
    <citation type="submission" date="2014-07" db="EMBL/GenBank/DDBJ databases">
        <authorList>
            <person name="Zhang J.E."/>
            <person name="Yang H."/>
            <person name="Guo J."/>
            <person name="Deng Z."/>
            <person name="Luo H."/>
            <person name="Luo M."/>
            <person name="Zhao B."/>
        </authorList>
    </citation>
    <scope>NUCLEOTIDE SEQUENCE</scope>
    <source>
        <strain evidence="5">AM4</strain>
    </source>
</reference>
<evidence type="ECO:0000256" key="3">
    <source>
        <dbReference type="PIRSR" id="PIRSR000390-2"/>
    </source>
</evidence>
<evidence type="ECO:0000256" key="2">
    <source>
        <dbReference type="PIRSR" id="PIRSR000390-1"/>
    </source>
</evidence>
<dbReference type="SUPFAM" id="SSF53383">
    <property type="entry name" value="PLP-dependent transferases"/>
    <property type="match status" value="1"/>
</dbReference>
<comment type="similarity">
    <text evidence="4">Belongs to the DegT/DnrJ/EryC1 family.</text>
</comment>
<keyword evidence="5" id="KW-0032">Aminotransferase</keyword>
<dbReference type="RefSeq" id="WP_210580319.1">
    <property type="nucleotide sequence ID" value="NZ_LK995510.1"/>
</dbReference>
<dbReference type="CDD" id="cd00616">
    <property type="entry name" value="AHBA_syn"/>
    <property type="match status" value="1"/>
</dbReference>
<organism evidence="5">
    <name type="scientific">Actinomyces succiniciruminis</name>
    <dbReference type="NCBI Taxonomy" id="1522002"/>
    <lineage>
        <taxon>Bacteria</taxon>
        <taxon>Bacillati</taxon>
        <taxon>Actinomycetota</taxon>
        <taxon>Actinomycetes</taxon>
        <taxon>Actinomycetales</taxon>
        <taxon>Actinomycetaceae</taxon>
        <taxon>Actinomyces</taxon>
    </lineage>
</organism>
<dbReference type="Gene3D" id="3.90.1150.10">
    <property type="entry name" value="Aspartate Aminotransferase, domain 1"/>
    <property type="match status" value="1"/>
</dbReference>